<evidence type="ECO:0000256" key="2">
    <source>
        <dbReference type="ARBA" id="ARBA00022840"/>
    </source>
</evidence>
<sequence>MKSWQILIVEDDPNQLRILSEFLKHKGYRIETSLSGREALQKLSAPDLIPVDVIILDWKLPDVDGLSLLKKIKEEHPLIQVIMLTAFGSVERAVEAMRRGAYHYLTKPVNLQELLIIIEKAIRELKLQKEVEVLRKKLESLTPRDIPDFIAESPKMKELLTLVSRVAETDATVLILGESGTGKEVVARLIHSLSSRRDRALMTVNCAAIPEGLLESELFGHEKGAFTGAHQAKPGLFELAHRGSLFLDEIGDMSVGLQAKLLRVLQNGTFHRVGGTREMAVDVRIIAATNRDLESMVKEGTFREDLFWRLNVFSIYVPPLRARKEDIPPLVNHFLRLFSGKHGKEIKSVSREVMERLLHHDFPGNVRELENIVERAVIMAEDEIIRLEDLPPYLQSTPPEISVNTYDDLPLPEAVALLERTRIRKALEKSGGVKTRAAEMLGISERVLRYKLEKYGIDF</sequence>
<organism evidence="10 11">
    <name type="scientific">Thermodesulforhabdus norvegica</name>
    <dbReference type="NCBI Taxonomy" id="39841"/>
    <lineage>
        <taxon>Bacteria</taxon>
        <taxon>Pseudomonadati</taxon>
        <taxon>Thermodesulfobacteriota</taxon>
        <taxon>Syntrophobacteria</taxon>
        <taxon>Syntrophobacterales</taxon>
        <taxon>Thermodesulforhabdaceae</taxon>
        <taxon>Thermodesulforhabdus</taxon>
    </lineage>
</organism>
<dbReference type="SUPFAM" id="SSF46689">
    <property type="entry name" value="Homeodomain-like"/>
    <property type="match status" value="1"/>
</dbReference>
<dbReference type="InterPro" id="IPR002197">
    <property type="entry name" value="HTH_Fis"/>
</dbReference>
<dbReference type="OrthoDB" id="9763792at2"/>
<feature type="domain" description="Sigma-54 factor interaction" evidence="8">
    <location>
        <begin position="149"/>
        <end position="378"/>
    </location>
</feature>
<evidence type="ECO:0000313" key="10">
    <source>
        <dbReference type="EMBL" id="SFM62842.1"/>
    </source>
</evidence>
<dbReference type="FunFam" id="3.40.50.300:FF:000006">
    <property type="entry name" value="DNA-binding transcriptional regulator NtrC"/>
    <property type="match status" value="1"/>
</dbReference>
<dbReference type="GO" id="GO:0006355">
    <property type="term" value="P:regulation of DNA-templated transcription"/>
    <property type="evidence" value="ECO:0007669"/>
    <property type="project" value="InterPro"/>
</dbReference>
<dbReference type="Gene3D" id="1.10.8.60">
    <property type="match status" value="1"/>
</dbReference>
<dbReference type="GO" id="GO:0000160">
    <property type="term" value="P:phosphorelay signal transduction system"/>
    <property type="evidence" value="ECO:0007669"/>
    <property type="project" value="InterPro"/>
</dbReference>
<name>A0A1I4SEF3_9BACT</name>
<dbReference type="InterPro" id="IPR025944">
    <property type="entry name" value="Sigma_54_int_dom_CS"/>
</dbReference>
<evidence type="ECO:0000256" key="1">
    <source>
        <dbReference type="ARBA" id="ARBA00022741"/>
    </source>
</evidence>
<keyword evidence="1" id="KW-0547">Nucleotide-binding</keyword>
<proteinExistence type="predicted"/>
<dbReference type="RefSeq" id="WP_093393828.1">
    <property type="nucleotide sequence ID" value="NZ_FOUU01000002.1"/>
</dbReference>
<evidence type="ECO:0000259" key="9">
    <source>
        <dbReference type="PROSITE" id="PS50110"/>
    </source>
</evidence>
<evidence type="ECO:0000256" key="7">
    <source>
        <dbReference type="PROSITE-ProRule" id="PRU00169"/>
    </source>
</evidence>
<dbReference type="STRING" id="39841.SAMN05660836_00919"/>
<keyword evidence="6" id="KW-0804">Transcription</keyword>
<dbReference type="InterPro" id="IPR003593">
    <property type="entry name" value="AAA+_ATPase"/>
</dbReference>
<dbReference type="InterPro" id="IPR002078">
    <property type="entry name" value="Sigma_54_int"/>
</dbReference>
<evidence type="ECO:0000256" key="4">
    <source>
        <dbReference type="ARBA" id="ARBA00023125"/>
    </source>
</evidence>
<dbReference type="SUPFAM" id="SSF52172">
    <property type="entry name" value="CheY-like"/>
    <property type="match status" value="1"/>
</dbReference>
<dbReference type="Pfam" id="PF02954">
    <property type="entry name" value="HTH_8"/>
    <property type="match status" value="1"/>
</dbReference>
<feature type="modified residue" description="4-aspartylphosphate" evidence="7">
    <location>
        <position position="57"/>
    </location>
</feature>
<evidence type="ECO:0000256" key="5">
    <source>
        <dbReference type="ARBA" id="ARBA00023159"/>
    </source>
</evidence>
<dbReference type="CDD" id="cd00009">
    <property type="entry name" value="AAA"/>
    <property type="match status" value="1"/>
</dbReference>
<reference evidence="11" key="1">
    <citation type="submission" date="2016-10" db="EMBL/GenBank/DDBJ databases">
        <authorList>
            <person name="Varghese N."/>
            <person name="Submissions S."/>
        </authorList>
    </citation>
    <scope>NUCLEOTIDE SEQUENCE [LARGE SCALE GENOMIC DNA]</scope>
    <source>
        <strain evidence="11">DSM 9990</strain>
    </source>
</reference>
<dbReference type="PROSITE" id="PS50110">
    <property type="entry name" value="RESPONSE_REGULATORY"/>
    <property type="match status" value="1"/>
</dbReference>
<dbReference type="Gene3D" id="3.40.50.300">
    <property type="entry name" value="P-loop containing nucleotide triphosphate hydrolases"/>
    <property type="match status" value="1"/>
</dbReference>
<dbReference type="SMART" id="SM00448">
    <property type="entry name" value="REC"/>
    <property type="match status" value="1"/>
</dbReference>
<dbReference type="PANTHER" id="PTHR32071">
    <property type="entry name" value="TRANSCRIPTIONAL REGULATORY PROTEIN"/>
    <property type="match status" value="1"/>
</dbReference>
<dbReference type="InterPro" id="IPR027417">
    <property type="entry name" value="P-loop_NTPase"/>
</dbReference>
<evidence type="ECO:0000259" key="8">
    <source>
        <dbReference type="PROSITE" id="PS50045"/>
    </source>
</evidence>
<dbReference type="Gene3D" id="3.40.50.2300">
    <property type="match status" value="1"/>
</dbReference>
<dbReference type="PRINTS" id="PR01590">
    <property type="entry name" value="HTHFIS"/>
</dbReference>
<dbReference type="SUPFAM" id="SSF52540">
    <property type="entry name" value="P-loop containing nucleoside triphosphate hydrolases"/>
    <property type="match status" value="1"/>
</dbReference>
<dbReference type="GO" id="GO:0005524">
    <property type="term" value="F:ATP binding"/>
    <property type="evidence" value="ECO:0007669"/>
    <property type="project" value="UniProtKB-KW"/>
</dbReference>
<dbReference type="FunFam" id="1.10.8.60:FF:000014">
    <property type="entry name" value="DNA-binding transcriptional regulator NtrC"/>
    <property type="match status" value="1"/>
</dbReference>
<dbReference type="PROSITE" id="PS00675">
    <property type="entry name" value="SIGMA54_INTERACT_1"/>
    <property type="match status" value="1"/>
</dbReference>
<feature type="domain" description="Response regulatory" evidence="9">
    <location>
        <begin position="5"/>
        <end position="122"/>
    </location>
</feature>
<dbReference type="InterPro" id="IPR011006">
    <property type="entry name" value="CheY-like_superfamily"/>
</dbReference>
<evidence type="ECO:0000256" key="3">
    <source>
        <dbReference type="ARBA" id="ARBA00023015"/>
    </source>
</evidence>
<dbReference type="Pfam" id="PF00158">
    <property type="entry name" value="Sigma54_activat"/>
    <property type="match status" value="1"/>
</dbReference>
<dbReference type="PROSITE" id="PS50045">
    <property type="entry name" value="SIGMA54_INTERACT_4"/>
    <property type="match status" value="1"/>
</dbReference>
<dbReference type="InterPro" id="IPR009057">
    <property type="entry name" value="Homeodomain-like_sf"/>
</dbReference>
<dbReference type="InterPro" id="IPR058031">
    <property type="entry name" value="AAA_lid_NorR"/>
</dbReference>
<dbReference type="SMART" id="SM00382">
    <property type="entry name" value="AAA"/>
    <property type="match status" value="1"/>
</dbReference>
<accession>A0A1I4SEF3</accession>
<dbReference type="InterPro" id="IPR025662">
    <property type="entry name" value="Sigma_54_int_dom_ATP-bd_1"/>
</dbReference>
<dbReference type="PROSITE" id="PS00688">
    <property type="entry name" value="SIGMA54_INTERACT_3"/>
    <property type="match status" value="1"/>
</dbReference>
<dbReference type="Gene3D" id="1.10.10.60">
    <property type="entry name" value="Homeodomain-like"/>
    <property type="match status" value="1"/>
</dbReference>
<dbReference type="Pfam" id="PF00072">
    <property type="entry name" value="Response_reg"/>
    <property type="match status" value="1"/>
</dbReference>
<dbReference type="AlphaFoldDB" id="A0A1I4SEF3"/>
<keyword evidence="5" id="KW-0010">Activator</keyword>
<protein>
    <submittedName>
        <fullName evidence="10">Regulatory protein, Fis family</fullName>
    </submittedName>
</protein>
<keyword evidence="4" id="KW-0238">DNA-binding</keyword>
<evidence type="ECO:0000256" key="6">
    <source>
        <dbReference type="ARBA" id="ARBA00023163"/>
    </source>
</evidence>
<gene>
    <name evidence="10" type="ORF">SAMN05660836_00919</name>
</gene>
<dbReference type="Pfam" id="PF25601">
    <property type="entry name" value="AAA_lid_14"/>
    <property type="match status" value="1"/>
</dbReference>
<dbReference type="Proteomes" id="UP000199611">
    <property type="component" value="Unassembled WGS sequence"/>
</dbReference>
<keyword evidence="2" id="KW-0067">ATP-binding</keyword>
<keyword evidence="3" id="KW-0805">Transcription regulation</keyword>
<dbReference type="InterPro" id="IPR001789">
    <property type="entry name" value="Sig_transdc_resp-reg_receiver"/>
</dbReference>
<keyword evidence="7" id="KW-0597">Phosphoprotein</keyword>
<keyword evidence="11" id="KW-1185">Reference proteome</keyword>
<dbReference type="GO" id="GO:0043565">
    <property type="term" value="F:sequence-specific DNA binding"/>
    <property type="evidence" value="ECO:0007669"/>
    <property type="project" value="InterPro"/>
</dbReference>
<dbReference type="EMBL" id="FOUU01000002">
    <property type="protein sequence ID" value="SFM62842.1"/>
    <property type="molecule type" value="Genomic_DNA"/>
</dbReference>
<evidence type="ECO:0000313" key="11">
    <source>
        <dbReference type="Proteomes" id="UP000199611"/>
    </source>
</evidence>